<evidence type="ECO:0000313" key="2">
    <source>
        <dbReference type="Proteomes" id="UP001189773"/>
    </source>
</evidence>
<protein>
    <recommendedName>
        <fullName evidence="3">DUF1566 domain-containing protein</fullName>
    </recommendedName>
</protein>
<keyword evidence="2" id="KW-1185">Reference proteome</keyword>
<evidence type="ECO:0000313" key="1">
    <source>
        <dbReference type="EMBL" id="CAJ0792122.1"/>
    </source>
</evidence>
<organism evidence="1 2">
    <name type="scientific">Ralstonia thomasii</name>
    <dbReference type="NCBI Taxonomy" id="3058596"/>
    <lineage>
        <taxon>Bacteria</taxon>
        <taxon>Pseudomonadati</taxon>
        <taxon>Pseudomonadota</taxon>
        <taxon>Betaproteobacteria</taxon>
        <taxon>Burkholderiales</taxon>
        <taxon>Burkholderiaceae</taxon>
        <taxon>Ralstonia</taxon>
    </lineage>
</organism>
<accession>A0ABM9JFZ6</accession>
<evidence type="ECO:0008006" key="3">
    <source>
        <dbReference type="Google" id="ProtNLM"/>
    </source>
</evidence>
<dbReference type="RefSeq" id="WP_316852081.1">
    <property type="nucleotide sequence ID" value="NZ_CATZAR010000005.1"/>
</dbReference>
<proteinExistence type="predicted"/>
<comment type="caution">
    <text evidence="1">The sequence shown here is derived from an EMBL/GenBank/DDBJ whole genome shotgun (WGS) entry which is preliminary data.</text>
</comment>
<reference evidence="1 2" key="1">
    <citation type="submission" date="2023-07" db="EMBL/GenBank/DDBJ databases">
        <authorList>
            <person name="Peeters C."/>
        </authorList>
    </citation>
    <scope>NUCLEOTIDE SEQUENCE [LARGE SCALE GENOMIC DNA]</scope>
    <source>
        <strain evidence="1 2">LMG 18095</strain>
    </source>
</reference>
<dbReference type="Proteomes" id="UP001189773">
    <property type="component" value="Unassembled WGS sequence"/>
</dbReference>
<dbReference type="EMBL" id="CATZAR010000005">
    <property type="protein sequence ID" value="CAJ0792122.1"/>
    <property type="molecule type" value="Genomic_DNA"/>
</dbReference>
<gene>
    <name evidence="1" type="ORF">LMG18095_02269</name>
</gene>
<sequence>METALKTAAEIFGIKHANDENYGGLILNKDAMPSHHVILLPETRVLDWDAAHEWAKKEGANVFNRQEGHLLQANLGHLFEKRWYWLEEQYSAYGAWGQYFSDGYQGDAGKGSKFRVRLVRRLPFIHS</sequence>
<name>A0ABM9JFZ6_9RALS</name>